<gene>
    <name evidence="1" type="primary">NCL1_32528</name>
    <name evidence="1" type="ORF">TNCV_355431</name>
</gene>
<keyword evidence="2" id="KW-1185">Reference proteome</keyword>
<dbReference type="EMBL" id="BMAU01021374">
    <property type="protein sequence ID" value="GFY26227.1"/>
    <property type="molecule type" value="Genomic_DNA"/>
</dbReference>
<evidence type="ECO:0000313" key="2">
    <source>
        <dbReference type="Proteomes" id="UP000887159"/>
    </source>
</evidence>
<comment type="caution">
    <text evidence="1">The sequence shown here is derived from an EMBL/GenBank/DDBJ whole genome shotgun (WGS) entry which is preliminary data.</text>
</comment>
<evidence type="ECO:0000313" key="1">
    <source>
        <dbReference type="EMBL" id="GFY26227.1"/>
    </source>
</evidence>
<accession>A0A8X6W0W7</accession>
<name>A0A8X6W0W7_TRICX</name>
<sequence>MIPVAVPVITSSDTNSRPLRKPTVSESVSSKYFQSFLLEQYAIRSPYVFLLFCLVLAIIKNKLLAGHRLSGYDRRRADVRFDAGQNVTTVAAAVGVISVLKKTCENGNALRKYTGDCGRNTKPLEEHYAAFVAKRNRNFSPCQIAGNPATTNGTHFYSKNNLTVIKSCWFMYTTVTAGSDVVQSGRPIFDDFFQHLWPYIGNNTANVVFQMVKRLWLLRIDQ</sequence>
<proteinExistence type="predicted"/>
<dbReference type="Proteomes" id="UP000887159">
    <property type="component" value="Unassembled WGS sequence"/>
</dbReference>
<dbReference type="AlphaFoldDB" id="A0A8X6W0W7"/>
<reference evidence="1" key="1">
    <citation type="submission" date="2020-08" db="EMBL/GenBank/DDBJ databases">
        <title>Multicomponent nature underlies the extraordinary mechanical properties of spider dragline silk.</title>
        <authorList>
            <person name="Kono N."/>
            <person name="Nakamura H."/>
            <person name="Mori M."/>
            <person name="Yoshida Y."/>
            <person name="Ohtoshi R."/>
            <person name="Malay A.D."/>
            <person name="Moran D.A.P."/>
            <person name="Tomita M."/>
            <person name="Numata K."/>
            <person name="Arakawa K."/>
        </authorList>
    </citation>
    <scope>NUCLEOTIDE SEQUENCE</scope>
</reference>
<protein>
    <submittedName>
        <fullName evidence="1">Adhesion G protein-coupled receptor B2</fullName>
    </submittedName>
</protein>
<keyword evidence="1" id="KW-0675">Receptor</keyword>
<organism evidence="1 2">
    <name type="scientific">Trichonephila clavipes</name>
    <name type="common">Golden silk orbweaver</name>
    <name type="synonym">Nephila clavipes</name>
    <dbReference type="NCBI Taxonomy" id="2585209"/>
    <lineage>
        <taxon>Eukaryota</taxon>
        <taxon>Metazoa</taxon>
        <taxon>Ecdysozoa</taxon>
        <taxon>Arthropoda</taxon>
        <taxon>Chelicerata</taxon>
        <taxon>Arachnida</taxon>
        <taxon>Araneae</taxon>
        <taxon>Araneomorphae</taxon>
        <taxon>Entelegynae</taxon>
        <taxon>Araneoidea</taxon>
        <taxon>Nephilidae</taxon>
        <taxon>Trichonephila</taxon>
    </lineage>
</organism>